<feature type="compositionally biased region" description="Basic and acidic residues" evidence="1">
    <location>
        <begin position="63"/>
        <end position="77"/>
    </location>
</feature>
<organism evidence="2 3">
    <name type="scientific">Mesorhizobium muleiense</name>
    <dbReference type="NCBI Taxonomy" id="1004279"/>
    <lineage>
        <taxon>Bacteria</taxon>
        <taxon>Pseudomonadati</taxon>
        <taxon>Pseudomonadota</taxon>
        <taxon>Alphaproteobacteria</taxon>
        <taxon>Hyphomicrobiales</taxon>
        <taxon>Phyllobacteriaceae</taxon>
        <taxon>Mesorhizobium</taxon>
    </lineage>
</organism>
<evidence type="ECO:0000313" key="3">
    <source>
        <dbReference type="Proteomes" id="UP000198894"/>
    </source>
</evidence>
<dbReference type="AlphaFoldDB" id="A0A1G8YNB4"/>
<name>A0A1G8YNB4_9HYPH</name>
<sequence length="77" mass="8282">MYVSGPPFLALNRRDVTNAVAGWRSFHEASDLDAADALSREDGSKGDGVQGWLVPNTGAQRRSGQERDKTAAPARPE</sequence>
<feature type="region of interest" description="Disordered" evidence="1">
    <location>
        <begin position="37"/>
        <end position="77"/>
    </location>
</feature>
<evidence type="ECO:0000256" key="1">
    <source>
        <dbReference type="SAM" id="MobiDB-lite"/>
    </source>
</evidence>
<protein>
    <submittedName>
        <fullName evidence="2">Uncharacterized protein</fullName>
    </submittedName>
</protein>
<dbReference type="Proteomes" id="UP000198894">
    <property type="component" value="Unassembled WGS sequence"/>
</dbReference>
<dbReference type="EMBL" id="FNEE01000011">
    <property type="protein sequence ID" value="SDK04352.1"/>
    <property type="molecule type" value="Genomic_DNA"/>
</dbReference>
<evidence type="ECO:0000313" key="2">
    <source>
        <dbReference type="EMBL" id="SDK04352.1"/>
    </source>
</evidence>
<gene>
    <name evidence="2" type="ORF">SAMN05428953_11132</name>
</gene>
<accession>A0A1G8YNB4</accession>
<proteinExistence type="predicted"/>
<reference evidence="3" key="1">
    <citation type="submission" date="2016-10" db="EMBL/GenBank/DDBJ databases">
        <authorList>
            <person name="Varghese N."/>
            <person name="Submissions S."/>
        </authorList>
    </citation>
    <scope>NUCLEOTIDE SEQUENCE [LARGE SCALE GENOMIC DNA]</scope>
    <source>
        <strain evidence="3">CGMCC 1.11022</strain>
    </source>
</reference>
<keyword evidence="3" id="KW-1185">Reference proteome</keyword>